<reference evidence="24" key="1">
    <citation type="submission" date="2017-09" db="EMBL/GenBank/DDBJ databases">
        <title>Depth-based differentiation of microbial function through sediment-hosted aquifers and enrichment of novel symbionts in the deep terrestrial subsurface.</title>
        <authorList>
            <person name="Probst A.J."/>
            <person name="Ladd B."/>
            <person name="Jarett J.K."/>
            <person name="Geller-Mcgrath D.E."/>
            <person name="Sieber C.M.K."/>
            <person name="Emerson J.B."/>
            <person name="Anantharaman K."/>
            <person name="Thomas B.C."/>
            <person name="Malmstrom R."/>
            <person name="Stieglmeier M."/>
            <person name="Klingl A."/>
            <person name="Woyke T."/>
            <person name="Ryan C.M."/>
            <person name="Banfield J.F."/>
        </authorList>
    </citation>
    <scope>NUCLEOTIDE SEQUENCE [LARGE SCALE GENOMIC DNA]</scope>
</reference>
<dbReference type="SUPFAM" id="SSF55811">
    <property type="entry name" value="Nudix"/>
    <property type="match status" value="1"/>
</dbReference>
<dbReference type="EC" id="3.6.1.56" evidence="11"/>
<evidence type="ECO:0000256" key="1">
    <source>
        <dbReference type="ARBA" id="ARBA00001946"/>
    </source>
</evidence>
<evidence type="ECO:0000313" key="23">
    <source>
        <dbReference type="EMBL" id="PIY89298.1"/>
    </source>
</evidence>
<evidence type="ECO:0000256" key="5">
    <source>
        <dbReference type="ARBA" id="ARBA00022801"/>
    </source>
</evidence>
<comment type="subunit">
    <text evidence="3">Monomer.</text>
</comment>
<accession>A0A2M7R7H1</accession>
<dbReference type="InterPro" id="IPR000086">
    <property type="entry name" value="NUDIX_hydrolase_dom"/>
</dbReference>
<protein>
    <recommendedName>
        <fullName evidence="12">Oxidized purine nucleoside triphosphate hydrolase</fullName>
        <ecNumber evidence="11">3.6.1.56</ecNumber>
    </recommendedName>
    <alternativeName>
        <fullName evidence="16">2-hydroxy-dATP diphosphatase</fullName>
    </alternativeName>
    <alternativeName>
        <fullName evidence="15">7,8-dihydro-8-oxoguanine triphosphatase</fullName>
    </alternativeName>
    <alternativeName>
        <fullName evidence="14">8-oxo-dGTPase</fullName>
    </alternativeName>
    <alternativeName>
        <fullName evidence="17">Methylated purine nucleoside triphosphate hydrolase</fullName>
    </alternativeName>
    <alternativeName>
        <fullName evidence="13">Nucleoside diphosphate-linked moiety X motif 1</fullName>
    </alternativeName>
</protein>
<comment type="catalytic activity">
    <reaction evidence="10">
        <text>2-oxo-ATP + H2O = 2-oxo-AMP + diphosphate + H(+)</text>
        <dbReference type="Rhea" id="RHEA:67392"/>
        <dbReference type="ChEBI" id="CHEBI:15377"/>
        <dbReference type="ChEBI" id="CHEBI:15378"/>
        <dbReference type="ChEBI" id="CHEBI:33019"/>
        <dbReference type="ChEBI" id="CHEBI:71395"/>
        <dbReference type="ChEBI" id="CHEBI:172878"/>
    </reaction>
    <physiologicalReaction direction="left-to-right" evidence="10">
        <dbReference type="Rhea" id="RHEA:67393"/>
    </physiologicalReaction>
</comment>
<gene>
    <name evidence="23" type="ORF">COY73_01325</name>
</gene>
<dbReference type="AlphaFoldDB" id="A0A2M7R7H1"/>
<comment type="catalytic activity">
    <reaction evidence="19">
        <text>O(6)-methyl-dGTP + H2O = O(6)-methyl-dGMP + diphosphate + H(+)</text>
        <dbReference type="Rhea" id="RHEA:67600"/>
        <dbReference type="ChEBI" id="CHEBI:15377"/>
        <dbReference type="ChEBI" id="CHEBI:15378"/>
        <dbReference type="ChEBI" id="CHEBI:33019"/>
        <dbReference type="ChEBI" id="CHEBI:169974"/>
        <dbReference type="ChEBI" id="CHEBI:169975"/>
    </reaction>
    <physiologicalReaction direction="left-to-right" evidence="19">
        <dbReference type="Rhea" id="RHEA:67601"/>
    </physiologicalReaction>
</comment>
<comment type="caution">
    <text evidence="23">The sequence shown here is derived from an EMBL/GenBank/DDBJ whole genome shotgun (WGS) entry which is preliminary data.</text>
</comment>
<dbReference type="Proteomes" id="UP000230767">
    <property type="component" value="Unassembled WGS sequence"/>
</dbReference>
<dbReference type="InterPro" id="IPR015797">
    <property type="entry name" value="NUDIX_hydrolase-like_dom_sf"/>
</dbReference>
<comment type="catalytic activity">
    <reaction evidence="18">
        <text>N(6)-methyl-ATP + H2O = N(6)-methyl-AMP + diphosphate + H(+)</text>
        <dbReference type="Rhea" id="RHEA:67608"/>
        <dbReference type="ChEBI" id="CHEBI:15377"/>
        <dbReference type="ChEBI" id="CHEBI:15378"/>
        <dbReference type="ChEBI" id="CHEBI:33019"/>
        <dbReference type="ChEBI" id="CHEBI:144842"/>
        <dbReference type="ChEBI" id="CHEBI:172873"/>
    </reaction>
    <physiologicalReaction direction="left-to-right" evidence="18">
        <dbReference type="Rhea" id="RHEA:67609"/>
    </physiologicalReaction>
</comment>
<evidence type="ECO:0000256" key="6">
    <source>
        <dbReference type="ARBA" id="ARBA00022842"/>
    </source>
</evidence>
<feature type="domain" description="Nudix hydrolase" evidence="22">
    <location>
        <begin position="1"/>
        <end position="97"/>
    </location>
</feature>
<dbReference type="Gene3D" id="3.90.79.10">
    <property type="entry name" value="Nucleoside Triphosphate Pyrophosphohydrolase"/>
    <property type="match status" value="1"/>
</dbReference>
<evidence type="ECO:0000256" key="15">
    <source>
        <dbReference type="ARBA" id="ARBA00030682"/>
    </source>
</evidence>
<evidence type="ECO:0000256" key="9">
    <source>
        <dbReference type="ARBA" id="ARBA00024486"/>
    </source>
</evidence>
<evidence type="ECO:0000256" key="10">
    <source>
        <dbReference type="ARBA" id="ARBA00024596"/>
    </source>
</evidence>
<evidence type="ECO:0000256" key="12">
    <source>
        <dbReference type="ARBA" id="ARBA00026218"/>
    </source>
</evidence>
<evidence type="ECO:0000256" key="2">
    <source>
        <dbReference type="ARBA" id="ARBA00005582"/>
    </source>
</evidence>
<keyword evidence="6" id="KW-0460">Magnesium</keyword>
<dbReference type="Pfam" id="PF00293">
    <property type="entry name" value="NUDIX"/>
    <property type="match status" value="1"/>
</dbReference>
<dbReference type="PANTHER" id="PTHR43758:SF2">
    <property type="entry name" value="OXIDIZED PURINE NUCLEOSIDE TRIPHOSPHATE HYDROLASE"/>
    <property type="match status" value="1"/>
</dbReference>
<evidence type="ECO:0000256" key="3">
    <source>
        <dbReference type="ARBA" id="ARBA00011245"/>
    </source>
</evidence>
<comment type="catalytic activity">
    <reaction evidence="9">
        <text>8-oxo-dGTP + H2O = 8-oxo-dGMP + diphosphate + H(+)</text>
        <dbReference type="Rhea" id="RHEA:31575"/>
        <dbReference type="ChEBI" id="CHEBI:15377"/>
        <dbReference type="ChEBI" id="CHEBI:15378"/>
        <dbReference type="ChEBI" id="CHEBI:33019"/>
        <dbReference type="ChEBI" id="CHEBI:63224"/>
        <dbReference type="ChEBI" id="CHEBI:77896"/>
    </reaction>
    <physiologicalReaction direction="left-to-right" evidence="9">
        <dbReference type="Rhea" id="RHEA:31576"/>
    </physiologicalReaction>
</comment>
<evidence type="ECO:0000313" key="24">
    <source>
        <dbReference type="Proteomes" id="UP000230767"/>
    </source>
</evidence>
<comment type="catalytic activity">
    <reaction evidence="8">
        <text>2-oxo-dATP + H2O = 2-oxo-dAMP + diphosphate + H(+)</text>
        <dbReference type="Rhea" id="RHEA:31583"/>
        <dbReference type="ChEBI" id="CHEBI:15377"/>
        <dbReference type="ChEBI" id="CHEBI:15378"/>
        <dbReference type="ChEBI" id="CHEBI:33019"/>
        <dbReference type="ChEBI" id="CHEBI:63212"/>
        <dbReference type="ChEBI" id="CHEBI:77897"/>
        <dbReference type="EC" id="3.6.1.56"/>
    </reaction>
    <physiologicalReaction direction="left-to-right" evidence="8">
        <dbReference type="Rhea" id="RHEA:31584"/>
    </physiologicalReaction>
</comment>
<dbReference type="GO" id="GO:0042262">
    <property type="term" value="P:DNA protection"/>
    <property type="evidence" value="ECO:0007669"/>
    <property type="project" value="InterPro"/>
</dbReference>
<name>A0A2M7R7H1_9BACT</name>
<comment type="function">
    <text evidence="21">Oxidized purine nucleoside triphosphate hydrolase which is a prominent sanitizer of the oxidized nucleotide pool. Catalyzes the hydrolysis of 2-oxo-dATP (2-hydroxy-dATP) into 2-oxo-dAMP. Also has a significant hydrolase activity toward 2-oxo-ATP, 8-oxo-dGTP and 8-oxo-dATP. Through the hydrolysis of oxidized purine nucleoside triphosphates, prevents their incorporation into DNA and the subsequent transversions A:T to C:G and G:C to T:A. Also catalyzes the hydrolysis of methylated purine nucleoside triphosphate preventing their integration into DNA. Through this antimutagenic activity protects cells from oxidative stress.</text>
</comment>
<dbReference type="PRINTS" id="PR01403">
    <property type="entry name" value="8OXTPHPHTASE"/>
</dbReference>
<evidence type="ECO:0000256" key="8">
    <source>
        <dbReference type="ARBA" id="ARBA00024459"/>
    </source>
</evidence>
<comment type="catalytic activity">
    <reaction evidence="7">
        <text>8-oxo-dATP + H2O = 8-oxo-dAMP + diphosphate + H(+)</text>
        <dbReference type="Rhea" id="RHEA:65396"/>
        <dbReference type="ChEBI" id="CHEBI:15377"/>
        <dbReference type="ChEBI" id="CHEBI:15378"/>
        <dbReference type="ChEBI" id="CHEBI:33019"/>
        <dbReference type="ChEBI" id="CHEBI:71361"/>
        <dbReference type="ChEBI" id="CHEBI:172871"/>
    </reaction>
    <physiologicalReaction direction="left-to-right" evidence="7">
        <dbReference type="Rhea" id="RHEA:65397"/>
    </physiologicalReaction>
</comment>
<dbReference type="CDD" id="cd03427">
    <property type="entry name" value="NUDIX_MTH1_Nudt1"/>
    <property type="match status" value="1"/>
</dbReference>
<dbReference type="PROSITE" id="PS51462">
    <property type="entry name" value="NUDIX"/>
    <property type="match status" value="1"/>
</dbReference>
<evidence type="ECO:0000256" key="16">
    <source>
        <dbReference type="ARBA" id="ARBA00031927"/>
    </source>
</evidence>
<keyword evidence="5" id="KW-0378">Hydrolase</keyword>
<organism evidence="23 24">
    <name type="scientific">Candidatus Nealsonbacteria bacterium CG_4_10_14_0_8_um_filter_37_14</name>
    <dbReference type="NCBI Taxonomy" id="1974684"/>
    <lineage>
        <taxon>Bacteria</taxon>
        <taxon>Candidatus Nealsoniibacteriota</taxon>
    </lineage>
</organism>
<evidence type="ECO:0000259" key="22">
    <source>
        <dbReference type="PROSITE" id="PS51462"/>
    </source>
</evidence>
<dbReference type="GO" id="GO:0008828">
    <property type="term" value="F:dATP diphosphatase activity"/>
    <property type="evidence" value="ECO:0007669"/>
    <property type="project" value="UniProtKB-EC"/>
</dbReference>
<evidence type="ECO:0000256" key="7">
    <source>
        <dbReference type="ARBA" id="ARBA00024448"/>
    </source>
</evidence>
<dbReference type="GO" id="GO:0005737">
    <property type="term" value="C:cytoplasm"/>
    <property type="evidence" value="ECO:0007669"/>
    <property type="project" value="TreeGrafter"/>
</dbReference>
<comment type="catalytic activity">
    <reaction evidence="20">
        <text>N(6)-methyl-dATP + H2O = N(6)-methyl-dAMP + diphosphate + H(+)</text>
        <dbReference type="Rhea" id="RHEA:67604"/>
        <dbReference type="ChEBI" id="CHEBI:15377"/>
        <dbReference type="ChEBI" id="CHEBI:15378"/>
        <dbReference type="ChEBI" id="CHEBI:33019"/>
        <dbReference type="ChEBI" id="CHEBI:169976"/>
        <dbReference type="ChEBI" id="CHEBI:172872"/>
    </reaction>
    <physiologicalReaction direction="left-to-right" evidence="20">
        <dbReference type="Rhea" id="RHEA:67605"/>
    </physiologicalReaction>
</comment>
<sequence>GKIDLEKGDKSIIDAAIRETEEEIGVRVRELEKVALLNFTFPYNKDWDQIVHVFLAQNWEGEPAESEEMVPKWFKIHEIPYDKMWDDDRIWLPEVLEGKKLKADFIFQKGEILLNQNIEIIEKFE</sequence>
<evidence type="ECO:0000256" key="11">
    <source>
        <dbReference type="ARBA" id="ARBA00026103"/>
    </source>
</evidence>
<dbReference type="EMBL" id="PFLW01000038">
    <property type="protein sequence ID" value="PIY89298.1"/>
    <property type="molecule type" value="Genomic_DNA"/>
</dbReference>
<evidence type="ECO:0000256" key="19">
    <source>
        <dbReference type="ARBA" id="ARBA00048894"/>
    </source>
</evidence>
<comment type="cofactor">
    <cofactor evidence="1">
        <name>Mg(2+)</name>
        <dbReference type="ChEBI" id="CHEBI:18420"/>
    </cofactor>
</comment>
<evidence type="ECO:0000256" key="13">
    <source>
        <dbReference type="ARBA" id="ARBA00029673"/>
    </source>
</evidence>
<evidence type="ECO:0000256" key="17">
    <source>
        <dbReference type="ARBA" id="ARBA00032071"/>
    </source>
</evidence>
<dbReference type="GO" id="GO:0008413">
    <property type="term" value="F:8-oxo-7,8-dihydroguanosine triphosphate pyrophosphatase activity"/>
    <property type="evidence" value="ECO:0007669"/>
    <property type="project" value="InterPro"/>
</dbReference>
<proteinExistence type="inferred from homology"/>
<evidence type="ECO:0000256" key="14">
    <source>
        <dbReference type="ARBA" id="ARBA00030634"/>
    </source>
</evidence>
<evidence type="ECO:0000256" key="20">
    <source>
        <dbReference type="ARBA" id="ARBA00049032"/>
    </source>
</evidence>
<evidence type="ECO:0000256" key="4">
    <source>
        <dbReference type="ARBA" id="ARBA00022723"/>
    </source>
</evidence>
<keyword evidence="4" id="KW-0479">Metal-binding</keyword>
<dbReference type="InterPro" id="IPR003563">
    <property type="entry name" value="8ODP"/>
</dbReference>
<dbReference type="PANTHER" id="PTHR43758">
    <property type="entry name" value="7,8-DIHYDRO-8-OXOGUANINE TRIPHOSPHATASE"/>
    <property type="match status" value="1"/>
</dbReference>
<dbReference type="GO" id="GO:0046872">
    <property type="term" value="F:metal ion binding"/>
    <property type="evidence" value="ECO:0007669"/>
    <property type="project" value="UniProtKB-KW"/>
</dbReference>
<evidence type="ECO:0000256" key="18">
    <source>
        <dbReference type="ARBA" id="ARBA00048002"/>
    </source>
</evidence>
<evidence type="ECO:0000256" key="21">
    <source>
        <dbReference type="ARBA" id="ARBA00053094"/>
    </source>
</evidence>
<feature type="non-terminal residue" evidence="23">
    <location>
        <position position="1"/>
    </location>
</feature>
<comment type="similarity">
    <text evidence="2">Belongs to the Nudix hydrolase family.</text>
</comment>